<dbReference type="EMBL" id="CARXXK010001085">
    <property type="protein sequence ID" value="CAI6373039.1"/>
    <property type="molecule type" value="Genomic_DNA"/>
</dbReference>
<organism evidence="3 4">
    <name type="scientific">Macrosiphum euphorbiae</name>
    <name type="common">potato aphid</name>
    <dbReference type="NCBI Taxonomy" id="13131"/>
    <lineage>
        <taxon>Eukaryota</taxon>
        <taxon>Metazoa</taxon>
        <taxon>Ecdysozoa</taxon>
        <taxon>Arthropoda</taxon>
        <taxon>Hexapoda</taxon>
        <taxon>Insecta</taxon>
        <taxon>Pterygota</taxon>
        <taxon>Neoptera</taxon>
        <taxon>Paraneoptera</taxon>
        <taxon>Hemiptera</taxon>
        <taxon>Sternorrhyncha</taxon>
        <taxon>Aphidomorpha</taxon>
        <taxon>Aphidoidea</taxon>
        <taxon>Aphididae</taxon>
        <taxon>Macrosiphini</taxon>
        <taxon>Macrosiphum</taxon>
    </lineage>
</organism>
<dbReference type="Proteomes" id="UP001160148">
    <property type="component" value="Unassembled WGS sequence"/>
</dbReference>
<dbReference type="EMBL" id="CARXXK010000162">
    <property type="protein sequence ID" value="CAI6370052.1"/>
    <property type="molecule type" value="Genomic_DNA"/>
</dbReference>
<dbReference type="Pfam" id="PF26100">
    <property type="entry name" value="RAG1_RNase_H"/>
    <property type="match status" value="1"/>
</dbReference>
<accession>A0AAV0XWM7</accession>
<evidence type="ECO:0000313" key="3">
    <source>
        <dbReference type="EMBL" id="CAI6373039.1"/>
    </source>
</evidence>
<comment type="caution">
    <text evidence="3">The sequence shown here is derived from an EMBL/GenBank/DDBJ whole genome shotgun (WGS) entry which is preliminary data.</text>
</comment>
<evidence type="ECO:0000313" key="4">
    <source>
        <dbReference type="Proteomes" id="UP001160148"/>
    </source>
</evidence>
<name>A0AAV0XWM7_9HEMI</name>
<protein>
    <recommendedName>
        <fullName evidence="1">V(D)J recombination-activating protein 1 RNase H domain-containing protein</fullName>
    </recommendedName>
</protein>
<reference evidence="3 4" key="1">
    <citation type="submission" date="2023-01" db="EMBL/GenBank/DDBJ databases">
        <authorList>
            <person name="Whitehead M."/>
        </authorList>
    </citation>
    <scope>NUCLEOTIDE SEQUENCE [LARGE SCALE GENOMIC DNA]</scope>
</reference>
<gene>
    <name evidence="2" type="ORF">MEUPH1_LOCUS24218</name>
    <name evidence="3" type="ORF">MEUPH1_LOCUS26839</name>
</gene>
<sequence>MIAYITHRLGEKSNLEGNEEFDKCIQNKVEGFSSTLKKKWLDSNRCLTKFLKKNDNWLDLEFKIPLLKKCEELYEPSTSSGRPRKSFLESSDRSKRRQIKNLREITSSDELICAAKSTLYVEGKRAAADLVSQATEYSPQRAIKIRKLYKNEAKNKYTSYTDDEAVAFIIDTHMTKNAYHKTRLGAKKHGADIYPSYDRVRLAKYRCYPESIIISEISASVPLQNLLDHTIKRLWETLDFDDTIDYAEEYSELKFICKWGCDGSSGHSEYHQSFHDIETDDTECRQNAITDSSIVLFCIVPLRLTGVIKVSNTRVILWENPTPSSTRYCRPLKIVHAKETKEVTNTEVGRVEKEIMELKSVELNINNSVLCINYTMLMTMVDGKVINTLTETSSQLCYICKCNPTNMNDLDNIKRFVVNEDNVKYGMSSLHAWIKFLELVLHIAYKLESAPTTKRTTSEQKKKIEEKKKEIQFRLWNELDIKVDKVVQGRGTSNTGNVARRFFRNTEKVAEITGINLNLLNRFSTILTVISCGSEINYDEFENYAKDTAELYVKHYNWYRMPPSIHKILIHGSLIIKNALVPIGQLSEEAQEASNKNYNRFREHHSRKSSRFHTNTDIFNFLLVSSDPLITSLRTQPNKSHTKLPPEAIHLLNIESSELNEIETSDSEINSSYSE</sequence>
<proteinExistence type="predicted"/>
<feature type="domain" description="V(D)J recombination-activating protein 1 RNase H" evidence="1">
    <location>
        <begin position="256"/>
        <end position="387"/>
    </location>
</feature>
<keyword evidence="4" id="KW-1185">Reference proteome</keyword>
<dbReference type="InterPro" id="IPR058554">
    <property type="entry name" value="RAG1_RNase_H"/>
</dbReference>
<dbReference type="AlphaFoldDB" id="A0AAV0XWM7"/>
<evidence type="ECO:0000259" key="1">
    <source>
        <dbReference type="Pfam" id="PF26100"/>
    </source>
</evidence>
<evidence type="ECO:0000313" key="2">
    <source>
        <dbReference type="EMBL" id="CAI6370052.1"/>
    </source>
</evidence>